<keyword evidence="3" id="KW-1185">Reference proteome</keyword>
<dbReference type="EMBL" id="JAGRRH010000015">
    <property type="protein sequence ID" value="KAG7356083.1"/>
    <property type="molecule type" value="Genomic_DNA"/>
</dbReference>
<evidence type="ECO:0000313" key="3">
    <source>
        <dbReference type="Proteomes" id="UP000693970"/>
    </source>
</evidence>
<gene>
    <name evidence="2" type="ORF">IV203_000769</name>
</gene>
<reference evidence="2" key="1">
    <citation type="journal article" date="2021" name="Sci. Rep.">
        <title>Diploid genomic architecture of Nitzschia inconspicua, an elite biomass production diatom.</title>
        <authorList>
            <person name="Oliver A."/>
            <person name="Podell S."/>
            <person name="Pinowska A."/>
            <person name="Traller J.C."/>
            <person name="Smith S.R."/>
            <person name="McClure R."/>
            <person name="Beliaev A."/>
            <person name="Bohutskyi P."/>
            <person name="Hill E.A."/>
            <person name="Rabines A."/>
            <person name="Zheng H."/>
            <person name="Allen L.Z."/>
            <person name="Kuo A."/>
            <person name="Grigoriev I.V."/>
            <person name="Allen A.E."/>
            <person name="Hazlebeck D."/>
            <person name="Allen E.E."/>
        </authorList>
    </citation>
    <scope>NUCLEOTIDE SEQUENCE</scope>
    <source>
        <strain evidence="2">Hildebrandi</strain>
    </source>
</reference>
<organism evidence="2 3">
    <name type="scientific">Nitzschia inconspicua</name>
    <dbReference type="NCBI Taxonomy" id="303405"/>
    <lineage>
        <taxon>Eukaryota</taxon>
        <taxon>Sar</taxon>
        <taxon>Stramenopiles</taxon>
        <taxon>Ochrophyta</taxon>
        <taxon>Bacillariophyta</taxon>
        <taxon>Bacillariophyceae</taxon>
        <taxon>Bacillariophycidae</taxon>
        <taxon>Bacillariales</taxon>
        <taxon>Bacillariaceae</taxon>
        <taxon>Nitzschia</taxon>
    </lineage>
</organism>
<feature type="region of interest" description="Disordered" evidence="1">
    <location>
        <begin position="1"/>
        <end position="35"/>
    </location>
</feature>
<evidence type="ECO:0000313" key="2">
    <source>
        <dbReference type="EMBL" id="KAG7356083.1"/>
    </source>
</evidence>
<dbReference type="OrthoDB" id="48467at2759"/>
<dbReference type="AlphaFoldDB" id="A0A9K3PR12"/>
<evidence type="ECO:0000256" key="1">
    <source>
        <dbReference type="SAM" id="MobiDB-lite"/>
    </source>
</evidence>
<protein>
    <submittedName>
        <fullName evidence="2">Uncharacterized protein</fullName>
    </submittedName>
</protein>
<reference evidence="2" key="2">
    <citation type="submission" date="2021-04" db="EMBL/GenBank/DDBJ databases">
        <authorList>
            <person name="Podell S."/>
        </authorList>
    </citation>
    <scope>NUCLEOTIDE SEQUENCE</scope>
    <source>
        <strain evidence="2">Hildebrandi</strain>
    </source>
</reference>
<name>A0A9K3PR12_9STRA</name>
<accession>A0A9K3PR12</accession>
<comment type="caution">
    <text evidence="2">The sequence shown here is derived from an EMBL/GenBank/DDBJ whole genome shotgun (WGS) entry which is preliminary data.</text>
</comment>
<sequence length="608" mass="68441">MVEVMNSNVRRRRKRALPKEKEQQPQQRSAPSKVDTTLLEDEAKLSFLDPDGDLLADRKPKFDSLPLLLETRRSGIGINTTNIRNWQTKTLLNFTKKPQQSIGRRQWRPYAHRTVPFTRLGTPPGDAVLAMDRTGSYVLSLGTKDNDYASPGLALRFYGIPSPASMMQQQQRRRLKRKDNPPGSMAPLLQCVPLLHGVGNLGPQQQELPMDVAEGAIFQFQGTVSPVATPVKVLVSKDWKLGVAMICRKVFNGTIGESQTETTGTMVLFTMPRVLGASVKVYTCQNVQMSSVSQGIVRNLLWQVWVIPLSRNSNDQACRYASVPGYVVFHDEEDGYRITWCTENSFLHDESRLFDLANGSSPLKNRVVPTQPLLTRQQTWEEATCDRTSGNYLPLSEASMSSVDHLSVAHEAYLHVELLLADVLSRRKGFSETISDFFFSLISLHNGGRVANLVIAFVRTKKACSIGVFVDIDLFTGCYEELDWVKEASTDTTTLKLWCQKLAINRRMKHVRAGPYAVSEKSTVDWSCIVQDTNSIDYDEDDDFDEGVWRDFVERKGPRTFSQLAVPKMITLSSLYPDCDIVSNEALLRCEPVKCMRTRDAPIQLLYG</sequence>
<proteinExistence type="predicted"/>
<dbReference type="Proteomes" id="UP000693970">
    <property type="component" value="Unassembled WGS sequence"/>
</dbReference>